<sequence length="747" mass="86535">MARIVELERYKSDTVNLKIENIELRDRIAKLEQKQLQDSKSLVNTAPTEIEEVLQNKDAPASDVSNNVSNSDLQNHVSEKCQEISVTNRDDRQKNFLDPVIETKEHLSQESPGNESPNHNIYVSEEPDEIEPTKKITEHQLSQVTTQRLVCLFQNAIRARHEERVTDKTARTQLYKKYGVGVEIEKIKQLPTVYMPFQALLIVKIQNVIKNVTSVESLLETTTNHNHVISKTVTKRDDQTKAKVSVSSNNILPENKILSIDHASVSSIPSALKPITEKALPEKQTHDHAYFRNKTLLRYSDLYKTFITEKFDYYDIIEGAYTEETGLDPWINSETPKSLQIENADNHLRDCIKISKFPEEKDVIIKTVHKHFPFLSYTNSKAWHRDVFKYTNLEAKCPICKEIHTRLGIWGDWSCLGKNDHYFLNCPFRINQKKVILAIQSSPEIQVSISNKTLNSSIPVSNQNKIYQYAIEHGEDPEKFSIITKAEKNRWTMGCFRKDLERDIRFYHGGIKRKEDPRKYHKFLTDRDRLIGEELLRRNSENKKRVSNEIRQRNREEKLQCDLASQEAHSISQNTTSTTSCELKNKQGLIQEMISSKERHLPPDNGDIISLYKNACNAEIGAIEANREETLCWCFYAREFKSMYKDFMVSNKVGEKKAKGQVYDFIIKQLPDTKCKTLCKQTQKTLRIDNLFEKIGMDKIQNIKTYIFTDDQNSSSDDLFETEVSIPTELIPLDPKEPLDYFIDTNL</sequence>
<name>A0A397VAE0_9GLOM</name>
<dbReference type="STRING" id="44941.A0A397VAE0"/>
<gene>
    <name evidence="2" type="ORF">C2G38_2186052</name>
</gene>
<evidence type="ECO:0000313" key="2">
    <source>
        <dbReference type="EMBL" id="RIB17909.1"/>
    </source>
</evidence>
<protein>
    <submittedName>
        <fullName evidence="2">Uncharacterized protein</fullName>
    </submittedName>
</protein>
<reference evidence="2 3" key="1">
    <citation type="submission" date="2018-06" db="EMBL/GenBank/DDBJ databases">
        <title>Comparative genomics reveals the genomic features of Rhizophagus irregularis, R. cerebriforme, R. diaphanum and Gigaspora rosea, and their symbiotic lifestyle signature.</title>
        <authorList>
            <person name="Morin E."/>
            <person name="San Clemente H."/>
            <person name="Chen E.C.H."/>
            <person name="De La Providencia I."/>
            <person name="Hainaut M."/>
            <person name="Kuo A."/>
            <person name="Kohler A."/>
            <person name="Murat C."/>
            <person name="Tang N."/>
            <person name="Roy S."/>
            <person name="Loubradou J."/>
            <person name="Henrissat B."/>
            <person name="Grigoriev I.V."/>
            <person name="Corradi N."/>
            <person name="Roux C."/>
            <person name="Martin F.M."/>
        </authorList>
    </citation>
    <scope>NUCLEOTIDE SEQUENCE [LARGE SCALE GENOMIC DNA]</scope>
    <source>
        <strain evidence="2 3">DAOM 194757</strain>
    </source>
</reference>
<proteinExistence type="predicted"/>
<keyword evidence="1" id="KW-0175">Coiled coil</keyword>
<keyword evidence="3" id="KW-1185">Reference proteome</keyword>
<comment type="caution">
    <text evidence="2">The sequence shown here is derived from an EMBL/GenBank/DDBJ whole genome shotgun (WGS) entry which is preliminary data.</text>
</comment>
<dbReference type="OrthoDB" id="2439570at2759"/>
<dbReference type="AlphaFoldDB" id="A0A397VAE0"/>
<dbReference type="Proteomes" id="UP000266673">
    <property type="component" value="Unassembled WGS sequence"/>
</dbReference>
<organism evidence="2 3">
    <name type="scientific">Gigaspora rosea</name>
    <dbReference type="NCBI Taxonomy" id="44941"/>
    <lineage>
        <taxon>Eukaryota</taxon>
        <taxon>Fungi</taxon>
        <taxon>Fungi incertae sedis</taxon>
        <taxon>Mucoromycota</taxon>
        <taxon>Glomeromycotina</taxon>
        <taxon>Glomeromycetes</taxon>
        <taxon>Diversisporales</taxon>
        <taxon>Gigasporaceae</taxon>
        <taxon>Gigaspora</taxon>
    </lineage>
</organism>
<dbReference type="EMBL" id="QKWP01000574">
    <property type="protein sequence ID" value="RIB17909.1"/>
    <property type="molecule type" value="Genomic_DNA"/>
</dbReference>
<feature type="coiled-coil region" evidence="1">
    <location>
        <begin position="7"/>
        <end position="34"/>
    </location>
</feature>
<evidence type="ECO:0000256" key="1">
    <source>
        <dbReference type="SAM" id="Coils"/>
    </source>
</evidence>
<accession>A0A397VAE0</accession>
<evidence type="ECO:0000313" key="3">
    <source>
        <dbReference type="Proteomes" id="UP000266673"/>
    </source>
</evidence>